<dbReference type="eggNOG" id="COG0652">
    <property type="taxonomic scope" value="Bacteria"/>
</dbReference>
<dbReference type="EMBL" id="AIMB01000008">
    <property type="protein sequence ID" value="EJF88940.1"/>
    <property type="molecule type" value="Genomic_DNA"/>
</dbReference>
<dbReference type="PANTHER" id="PTHR45625">
    <property type="entry name" value="PEPTIDYL-PROLYL CIS-TRANS ISOMERASE-RELATED"/>
    <property type="match status" value="1"/>
</dbReference>
<evidence type="ECO:0000256" key="2">
    <source>
        <dbReference type="ARBA" id="ARBA00023110"/>
    </source>
</evidence>
<comment type="catalytic activity">
    <reaction evidence="4">
        <text>[protein]-peptidylproline (omega=180) = [protein]-peptidylproline (omega=0)</text>
        <dbReference type="Rhea" id="RHEA:16237"/>
        <dbReference type="Rhea" id="RHEA-COMP:10747"/>
        <dbReference type="Rhea" id="RHEA-COMP:10748"/>
        <dbReference type="ChEBI" id="CHEBI:83833"/>
        <dbReference type="ChEBI" id="CHEBI:83834"/>
        <dbReference type="EC" id="5.2.1.8"/>
    </reaction>
</comment>
<sequence length="197" mass="21909">MHKIIQRIMAVILILFGFLAFASAQNHNLDRNNTIVLTLKDGDVAIQLRPDLAPKHVDQVEKLVKEGAYDNVVFHRVIPGFMAQTGDVRFGKKGGEDYNPRRAGMGGSHYPDLYAEFSKEHFKRGTVGMARSQNPNSANSQFFICYEDAPFLDGQYTIIGQVIKGMDIVDKIKKGSTSNNGAVDDPDIIIKAHMKTQ</sequence>
<dbReference type="GO" id="GO:0003755">
    <property type="term" value="F:peptidyl-prolyl cis-trans isomerase activity"/>
    <property type="evidence" value="ECO:0007669"/>
    <property type="project" value="UniProtKB-UniRule"/>
</dbReference>
<dbReference type="SUPFAM" id="SSF50891">
    <property type="entry name" value="Cyclophilin-like"/>
    <property type="match status" value="1"/>
</dbReference>
<dbReference type="InterPro" id="IPR044666">
    <property type="entry name" value="Cyclophilin_A-like"/>
</dbReference>
<dbReference type="Pfam" id="PF00160">
    <property type="entry name" value="Pro_isomerase"/>
    <property type="match status" value="1"/>
</dbReference>
<dbReference type="EC" id="5.2.1.8" evidence="4"/>
<keyword evidence="7" id="KW-1185">Reference proteome</keyword>
<proteinExistence type="inferred from homology"/>
<evidence type="ECO:0000256" key="3">
    <source>
        <dbReference type="ARBA" id="ARBA00023235"/>
    </source>
</evidence>
<gene>
    <name evidence="6" type="ORF">ME5_01491</name>
</gene>
<dbReference type="Proteomes" id="UP000008952">
    <property type="component" value="Unassembled WGS sequence"/>
</dbReference>
<comment type="caution">
    <text evidence="6">The sequence shown here is derived from an EMBL/GenBank/DDBJ whole genome shotgun (WGS) entry which is preliminary data.</text>
</comment>
<keyword evidence="3 4" id="KW-0413">Isomerase</keyword>
<keyword evidence="2 4" id="KW-0697">Rotamase</keyword>
<name>J1JWJ9_9HYPH</name>
<dbReference type="PATRIC" id="fig|1094558.3.peg.1593"/>
<accession>J1JWJ9</accession>
<dbReference type="PANTHER" id="PTHR45625:SF4">
    <property type="entry name" value="PEPTIDYLPROLYL ISOMERASE DOMAIN AND WD REPEAT-CONTAINING PROTEIN 1"/>
    <property type="match status" value="1"/>
</dbReference>
<dbReference type="HOGENOM" id="CLU_012062_16_6_5"/>
<evidence type="ECO:0000256" key="1">
    <source>
        <dbReference type="ARBA" id="ARBA00007365"/>
    </source>
</evidence>
<dbReference type="Gene3D" id="2.40.100.10">
    <property type="entry name" value="Cyclophilin-like"/>
    <property type="match status" value="1"/>
</dbReference>
<dbReference type="PROSITE" id="PS50072">
    <property type="entry name" value="CSA_PPIASE_2"/>
    <property type="match status" value="1"/>
</dbReference>
<comment type="similarity">
    <text evidence="1 4">Belongs to the cyclophilin-type PPIase family.</text>
</comment>
<evidence type="ECO:0000259" key="5">
    <source>
        <dbReference type="PROSITE" id="PS50072"/>
    </source>
</evidence>
<dbReference type="InterPro" id="IPR029000">
    <property type="entry name" value="Cyclophilin-like_dom_sf"/>
</dbReference>
<feature type="domain" description="PPIase cyclophilin-type" evidence="5">
    <location>
        <begin position="42"/>
        <end position="186"/>
    </location>
</feature>
<dbReference type="AlphaFoldDB" id="J1JWJ9"/>
<dbReference type="OrthoDB" id="9807797at2"/>
<evidence type="ECO:0000313" key="6">
    <source>
        <dbReference type="EMBL" id="EJF88940.1"/>
    </source>
</evidence>
<organism evidence="6 7">
    <name type="scientific">Bartonella tamiae Th239</name>
    <dbReference type="NCBI Taxonomy" id="1094558"/>
    <lineage>
        <taxon>Bacteria</taxon>
        <taxon>Pseudomonadati</taxon>
        <taxon>Pseudomonadota</taxon>
        <taxon>Alphaproteobacteria</taxon>
        <taxon>Hyphomicrobiales</taxon>
        <taxon>Bartonellaceae</taxon>
        <taxon>Bartonella</taxon>
    </lineage>
</organism>
<dbReference type="PROSITE" id="PS00170">
    <property type="entry name" value="CSA_PPIASE_1"/>
    <property type="match status" value="1"/>
</dbReference>
<evidence type="ECO:0000313" key="7">
    <source>
        <dbReference type="Proteomes" id="UP000008952"/>
    </source>
</evidence>
<dbReference type="GO" id="GO:0006457">
    <property type="term" value="P:protein folding"/>
    <property type="evidence" value="ECO:0007669"/>
    <property type="project" value="InterPro"/>
</dbReference>
<dbReference type="RefSeq" id="WP_008039911.1">
    <property type="nucleotide sequence ID" value="NZ_JH725147.1"/>
</dbReference>
<comment type="function">
    <text evidence="4">PPIases accelerate the folding of proteins. It catalyzes the cis-trans isomerization of proline imidic peptide bonds in oligopeptides.</text>
</comment>
<dbReference type="InterPro" id="IPR020892">
    <property type="entry name" value="Cyclophilin-type_PPIase_CS"/>
</dbReference>
<protein>
    <recommendedName>
        <fullName evidence="4">Peptidyl-prolyl cis-trans isomerase</fullName>
        <shortName evidence="4">PPIase</shortName>
        <ecNumber evidence="4">5.2.1.8</ecNumber>
    </recommendedName>
</protein>
<dbReference type="InterPro" id="IPR002130">
    <property type="entry name" value="Cyclophilin-type_PPIase_dom"/>
</dbReference>
<dbReference type="STRING" id="1094558.ME5_01491"/>
<dbReference type="CDD" id="cd00317">
    <property type="entry name" value="cyclophilin"/>
    <property type="match status" value="1"/>
</dbReference>
<dbReference type="PRINTS" id="PR00153">
    <property type="entry name" value="CSAPPISMRASE"/>
</dbReference>
<evidence type="ECO:0000256" key="4">
    <source>
        <dbReference type="RuleBase" id="RU363019"/>
    </source>
</evidence>
<reference evidence="6 7" key="1">
    <citation type="submission" date="2012-03" db="EMBL/GenBank/DDBJ databases">
        <title>The Genome Sequence of Bartonella tamiae Th239.</title>
        <authorList>
            <consortium name="The Broad Institute Genome Sequencing Platform"/>
            <consortium name="The Broad Institute Genome Sequencing Center for Infectious Disease"/>
            <person name="Feldgarden M."/>
            <person name="Kirby J."/>
            <person name="Kosoy M."/>
            <person name="Birtles R."/>
            <person name="Probert W.S."/>
            <person name="Chiaraviglio L."/>
            <person name="Young S.K."/>
            <person name="Zeng Q."/>
            <person name="Gargeya S."/>
            <person name="Fitzgerald M."/>
            <person name="Haas B."/>
            <person name="Abouelleil A."/>
            <person name="Alvarado L."/>
            <person name="Arachchi H.M."/>
            <person name="Berlin A."/>
            <person name="Chapman S.B."/>
            <person name="Gearin G."/>
            <person name="Goldberg J."/>
            <person name="Griggs A."/>
            <person name="Gujja S."/>
            <person name="Hansen M."/>
            <person name="Heiman D."/>
            <person name="Howarth C."/>
            <person name="Larimer J."/>
            <person name="Lui A."/>
            <person name="MacDonald P.J.P."/>
            <person name="McCowen C."/>
            <person name="Montmayeur A."/>
            <person name="Murphy C."/>
            <person name="Neiman D."/>
            <person name="Pearson M."/>
            <person name="Priest M."/>
            <person name="Roberts A."/>
            <person name="Saif S."/>
            <person name="Shea T."/>
            <person name="Sisk P."/>
            <person name="Stolte C."/>
            <person name="Sykes S."/>
            <person name="Wortman J."/>
            <person name="Nusbaum C."/>
            <person name="Birren B."/>
        </authorList>
    </citation>
    <scope>NUCLEOTIDE SEQUENCE [LARGE SCALE GENOMIC DNA]</scope>
    <source>
        <strain evidence="6 7">Th239</strain>
    </source>
</reference>